<feature type="compositionally biased region" description="Basic residues" evidence="1">
    <location>
        <begin position="129"/>
        <end position="139"/>
    </location>
</feature>
<feature type="region of interest" description="Disordered" evidence="1">
    <location>
        <begin position="46"/>
        <end position="81"/>
    </location>
</feature>
<gene>
    <name evidence="2" type="ORF">B0H17DRAFT_1138540</name>
</gene>
<dbReference type="Proteomes" id="UP001221757">
    <property type="component" value="Unassembled WGS sequence"/>
</dbReference>
<dbReference type="EMBL" id="JARKIE010000119">
    <property type="protein sequence ID" value="KAJ7681384.1"/>
    <property type="molecule type" value="Genomic_DNA"/>
</dbReference>
<protein>
    <submittedName>
        <fullName evidence="2">Uncharacterized protein</fullName>
    </submittedName>
</protein>
<comment type="caution">
    <text evidence="2">The sequence shown here is derived from an EMBL/GenBank/DDBJ whole genome shotgun (WGS) entry which is preliminary data.</text>
</comment>
<feature type="compositionally biased region" description="Acidic residues" evidence="1">
    <location>
        <begin position="147"/>
        <end position="158"/>
    </location>
</feature>
<keyword evidence="3" id="KW-1185">Reference proteome</keyword>
<accession>A0AAD7D6A0</accession>
<dbReference type="AlphaFoldDB" id="A0AAD7D6A0"/>
<proteinExistence type="predicted"/>
<evidence type="ECO:0000313" key="2">
    <source>
        <dbReference type="EMBL" id="KAJ7681384.1"/>
    </source>
</evidence>
<evidence type="ECO:0000256" key="1">
    <source>
        <dbReference type="SAM" id="MobiDB-lite"/>
    </source>
</evidence>
<evidence type="ECO:0000313" key="3">
    <source>
        <dbReference type="Proteomes" id="UP001221757"/>
    </source>
</evidence>
<feature type="compositionally biased region" description="Basic and acidic residues" evidence="1">
    <location>
        <begin position="62"/>
        <end position="81"/>
    </location>
</feature>
<organism evidence="2 3">
    <name type="scientific">Mycena rosella</name>
    <name type="common">Pink bonnet</name>
    <name type="synonym">Agaricus rosellus</name>
    <dbReference type="NCBI Taxonomy" id="1033263"/>
    <lineage>
        <taxon>Eukaryota</taxon>
        <taxon>Fungi</taxon>
        <taxon>Dikarya</taxon>
        <taxon>Basidiomycota</taxon>
        <taxon>Agaricomycotina</taxon>
        <taxon>Agaricomycetes</taxon>
        <taxon>Agaricomycetidae</taxon>
        <taxon>Agaricales</taxon>
        <taxon>Marasmiineae</taxon>
        <taxon>Mycenaceae</taxon>
        <taxon>Mycena</taxon>
    </lineage>
</organism>
<feature type="region of interest" description="Disordered" evidence="1">
    <location>
        <begin position="551"/>
        <end position="571"/>
    </location>
</feature>
<reference evidence="2" key="1">
    <citation type="submission" date="2023-03" db="EMBL/GenBank/DDBJ databases">
        <title>Massive genome expansion in bonnet fungi (Mycena s.s.) driven by repeated elements and novel gene families across ecological guilds.</title>
        <authorList>
            <consortium name="Lawrence Berkeley National Laboratory"/>
            <person name="Harder C.B."/>
            <person name="Miyauchi S."/>
            <person name="Viragh M."/>
            <person name="Kuo A."/>
            <person name="Thoen E."/>
            <person name="Andreopoulos B."/>
            <person name="Lu D."/>
            <person name="Skrede I."/>
            <person name="Drula E."/>
            <person name="Henrissat B."/>
            <person name="Morin E."/>
            <person name="Kohler A."/>
            <person name="Barry K."/>
            <person name="LaButti K."/>
            <person name="Morin E."/>
            <person name="Salamov A."/>
            <person name="Lipzen A."/>
            <person name="Mereny Z."/>
            <person name="Hegedus B."/>
            <person name="Baldrian P."/>
            <person name="Stursova M."/>
            <person name="Weitz H."/>
            <person name="Taylor A."/>
            <person name="Grigoriev I.V."/>
            <person name="Nagy L.G."/>
            <person name="Martin F."/>
            <person name="Kauserud H."/>
        </authorList>
    </citation>
    <scope>NUCLEOTIDE SEQUENCE</scope>
    <source>
        <strain evidence="2">CBHHK067</strain>
    </source>
</reference>
<feature type="region of interest" description="Disordered" evidence="1">
    <location>
        <begin position="108"/>
        <end position="158"/>
    </location>
</feature>
<name>A0AAD7D6A0_MYCRO</name>
<sequence>MAQGRKPLKPDQKYEQRQASLAKYAEKNREKLRDAAWERMKLNRAALADTDNLTKEKRRQKARDSAAKYRESNREEIRAADTMRKARKYIAENGVEAFDVKTTRKYLAKSQRASEGRPLPARPQTMPKKLPKIKPHKYPPRIFANDKDEDGDEESDEELVPLSSMHSVFPDRAPPECGCDEVGCEGLTCDHPSLFFSSSLLLIGLDSYSLALAMQDPPADVAAPILCYPQYFPDLGHDNIAVHSASEDHHFYGVVLSPILGVFSSLETLEHFLRQNPHAHTHYIQAPTWPALVEQWNAECIVYHLHRPASPSLGHPPSAFSPEEHMRRVQMHHDAREAELAAIRQPFVTALAAREAAVTTEAEERAKEEKAKAMSRTQMVEELRLIESELEALEAEYTVLPPRDLAHAAPSGGMYKADCACFSEEEALRVHRYSVLSTRRMETKAHLQALEDPRLTKPKPRRKRKVVADTGADAVPLRKRRAQALHAPDVPPIPMGPTPAPLLTAALGVGPTWSWRSSEPFPTFHESPSEVDEDEVRILPTEAHGTCVVEISDSENGEHTPPSTDASGDKGNMEVEADKASAGSLLVYGVSGHHRIFRSRARALKVFHETPGADFFFTYDEEELVAFIVKEEVRMKA</sequence>